<accession>A0A0F9AUN4</accession>
<proteinExistence type="predicted"/>
<sequence>VDAIYDRIVRYDVAVCRASAAAGVDMIDYWGDVAMQDRMIVPPDSWRALDKPAWRTIIAETRKVNPDVKFFFHSDGDIRPIVDDLIEVGFDIINPIQPECVNPAEFKAKWGDRITLDGGGSVQRTLPFGSIDDVRREVDFLMTNCAYNGGYVFRASNAVGFDCPIANVVAYYEMARDYDLSRLTGPPDEVPDRPPCMDVRISAQSVGRSVTD</sequence>
<name>A0A0F9AUN4_9ZZZZ</name>
<dbReference type="Gene3D" id="3.20.20.210">
    <property type="match status" value="1"/>
</dbReference>
<organism evidence="2">
    <name type="scientific">marine sediment metagenome</name>
    <dbReference type="NCBI Taxonomy" id="412755"/>
    <lineage>
        <taxon>unclassified sequences</taxon>
        <taxon>metagenomes</taxon>
        <taxon>ecological metagenomes</taxon>
    </lineage>
</organism>
<protein>
    <recommendedName>
        <fullName evidence="1">Uroporphyrinogen decarboxylase (URO-D) domain-containing protein</fullName>
    </recommendedName>
</protein>
<evidence type="ECO:0000259" key="1">
    <source>
        <dbReference type="Pfam" id="PF01208"/>
    </source>
</evidence>
<feature type="non-terminal residue" evidence="2">
    <location>
        <position position="1"/>
    </location>
</feature>
<reference evidence="2" key="1">
    <citation type="journal article" date="2015" name="Nature">
        <title>Complex archaea that bridge the gap between prokaryotes and eukaryotes.</title>
        <authorList>
            <person name="Spang A."/>
            <person name="Saw J.H."/>
            <person name="Jorgensen S.L."/>
            <person name="Zaremba-Niedzwiedzka K."/>
            <person name="Martijn J."/>
            <person name="Lind A.E."/>
            <person name="van Eijk R."/>
            <person name="Schleper C."/>
            <person name="Guy L."/>
            <person name="Ettema T.J."/>
        </authorList>
    </citation>
    <scope>NUCLEOTIDE SEQUENCE</scope>
</reference>
<dbReference type="GO" id="GO:0006779">
    <property type="term" value="P:porphyrin-containing compound biosynthetic process"/>
    <property type="evidence" value="ECO:0007669"/>
    <property type="project" value="InterPro"/>
</dbReference>
<dbReference type="AlphaFoldDB" id="A0A0F9AUN4"/>
<dbReference type="Pfam" id="PF01208">
    <property type="entry name" value="URO-D"/>
    <property type="match status" value="1"/>
</dbReference>
<dbReference type="InterPro" id="IPR038071">
    <property type="entry name" value="UROD/MetE-like_sf"/>
</dbReference>
<evidence type="ECO:0000313" key="2">
    <source>
        <dbReference type="EMBL" id="KKK82169.1"/>
    </source>
</evidence>
<dbReference type="SUPFAM" id="SSF51726">
    <property type="entry name" value="UROD/MetE-like"/>
    <property type="match status" value="1"/>
</dbReference>
<gene>
    <name evidence="2" type="ORF">LCGC14_2806070</name>
</gene>
<dbReference type="InterPro" id="IPR000257">
    <property type="entry name" value="Uroporphyrinogen_deCOase"/>
</dbReference>
<feature type="domain" description="Uroporphyrinogen decarboxylase (URO-D)" evidence="1">
    <location>
        <begin position="4"/>
        <end position="178"/>
    </location>
</feature>
<dbReference type="EMBL" id="LAZR01052793">
    <property type="protein sequence ID" value="KKK82169.1"/>
    <property type="molecule type" value="Genomic_DNA"/>
</dbReference>
<comment type="caution">
    <text evidence="2">The sequence shown here is derived from an EMBL/GenBank/DDBJ whole genome shotgun (WGS) entry which is preliminary data.</text>
</comment>
<dbReference type="GO" id="GO:0004853">
    <property type="term" value="F:uroporphyrinogen decarboxylase activity"/>
    <property type="evidence" value="ECO:0007669"/>
    <property type="project" value="InterPro"/>
</dbReference>